<reference evidence="2" key="1">
    <citation type="journal article" date="2019" name="Int. J. Syst. Evol. Microbiol.">
        <title>The Global Catalogue of Microorganisms (GCM) 10K type strain sequencing project: providing services to taxonomists for standard genome sequencing and annotation.</title>
        <authorList>
            <consortium name="The Broad Institute Genomics Platform"/>
            <consortium name="The Broad Institute Genome Sequencing Center for Infectious Disease"/>
            <person name="Wu L."/>
            <person name="Ma J."/>
        </authorList>
    </citation>
    <scope>NUCLEOTIDE SEQUENCE [LARGE SCALE GENOMIC DNA]</scope>
    <source>
        <strain evidence="2">JCM 14162</strain>
    </source>
</reference>
<sequence>MSLYRGVMSKIDSIEKANGEGDPFAESFARLKAVESVAGLVANMAGREEGVSFTVSDPIVMESAYRDSFPMTQKRFDRGCDDLAVMAQTGAKALLQLNSAGRNRVDIAAQRLMREIQMTGRRTLDLLQK</sequence>
<evidence type="ECO:0000313" key="2">
    <source>
        <dbReference type="Proteomes" id="UP001500713"/>
    </source>
</evidence>
<accession>A0ABP3K914</accession>
<gene>
    <name evidence="1" type="ORF">GCM10009096_14240</name>
</gene>
<comment type="caution">
    <text evidence="1">The sequence shown here is derived from an EMBL/GenBank/DDBJ whole genome shotgun (WGS) entry which is preliminary data.</text>
</comment>
<proteinExistence type="predicted"/>
<protein>
    <recommendedName>
        <fullName evidence="3">Phasin domain-containing protein</fullName>
    </recommendedName>
</protein>
<name>A0ABP3K914_9SPHN</name>
<dbReference type="RefSeq" id="WP_229956055.1">
    <property type="nucleotide sequence ID" value="NZ_BAAAEM010000002.1"/>
</dbReference>
<keyword evidence="2" id="KW-1185">Reference proteome</keyword>
<evidence type="ECO:0008006" key="3">
    <source>
        <dbReference type="Google" id="ProtNLM"/>
    </source>
</evidence>
<organism evidence="1 2">
    <name type="scientific">Parasphingorhabdus litoris</name>
    <dbReference type="NCBI Taxonomy" id="394733"/>
    <lineage>
        <taxon>Bacteria</taxon>
        <taxon>Pseudomonadati</taxon>
        <taxon>Pseudomonadota</taxon>
        <taxon>Alphaproteobacteria</taxon>
        <taxon>Sphingomonadales</taxon>
        <taxon>Sphingomonadaceae</taxon>
        <taxon>Parasphingorhabdus</taxon>
    </lineage>
</organism>
<dbReference type="Proteomes" id="UP001500713">
    <property type="component" value="Unassembled WGS sequence"/>
</dbReference>
<evidence type="ECO:0000313" key="1">
    <source>
        <dbReference type="EMBL" id="GAA0473951.1"/>
    </source>
</evidence>
<dbReference type="EMBL" id="BAAAEM010000002">
    <property type="protein sequence ID" value="GAA0473951.1"/>
    <property type="molecule type" value="Genomic_DNA"/>
</dbReference>